<sequence length="224" mass="25218">MSEMSFETAVMSRHSVRGFQDREVPQDVLNKVFDIARWAPSGTNIQPWQTYVASGATRDALREQMMAAVKNGSPPNQDHKEPRKSIGQVWKDRRRECAAVLYRASDISWEDKEARSASYFRNFELFDAPHVAFLCMDEVFGLESATDVGMYAQTLMLAMTANGLASCPQGTMGHYPELVREAFDLGPEVKVLFGLSFGYEDTSMKVNSAHTQRAALEDTVTFRR</sequence>
<evidence type="ECO:0000256" key="1">
    <source>
        <dbReference type="ARBA" id="ARBA00001917"/>
    </source>
</evidence>
<dbReference type="AlphaFoldDB" id="A0A382X6T3"/>
<evidence type="ECO:0000256" key="4">
    <source>
        <dbReference type="ARBA" id="ARBA00022643"/>
    </source>
</evidence>
<feature type="domain" description="Nitroreductase" evidence="6">
    <location>
        <begin position="10"/>
        <end position="199"/>
    </location>
</feature>
<protein>
    <recommendedName>
        <fullName evidence="6">Nitroreductase domain-containing protein</fullName>
    </recommendedName>
</protein>
<dbReference type="PANTHER" id="PTHR43673">
    <property type="entry name" value="NAD(P)H NITROREDUCTASE YDGI-RELATED"/>
    <property type="match status" value="1"/>
</dbReference>
<evidence type="ECO:0000256" key="2">
    <source>
        <dbReference type="ARBA" id="ARBA00007118"/>
    </source>
</evidence>
<keyword evidence="5" id="KW-0560">Oxidoreductase</keyword>
<dbReference type="PANTHER" id="PTHR43673:SF2">
    <property type="entry name" value="NITROREDUCTASE"/>
    <property type="match status" value="1"/>
</dbReference>
<dbReference type="SUPFAM" id="SSF55469">
    <property type="entry name" value="FMN-dependent nitroreductase-like"/>
    <property type="match status" value="1"/>
</dbReference>
<evidence type="ECO:0000259" key="6">
    <source>
        <dbReference type="Pfam" id="PF00881"/>
    </source>
</evidence>
<dbReference type="InterPro" id="IPR029479">
    <property type="entry name" value="Nitroreductase"/>
</dbReference>
<dbReference type="CDD" id="cd02136">
    <property type="entry name" value="PnbA_NfnB-like"/>
    <property type="match status" value="1"/>
</dbReference>
<dbReference type="EMBL" id="UINC01165325">
    <property type="protein sequence ID" value="SVD66653.1"/>
    <property type="molecule type" value="Genomic_DNA"/>
</dbReference>
<dbReference type="Pfam" id="PF00881">
    <property type="entry name" value="Nitroreductase"/>
    <property type="match status" value="1"/>
</dbReference>
<organism evidence="7">
    <name type="scientific">marine metagenome</name>
    <dbReference type="NCBI Taxonomy" id="408172"/>
    <lineage>
        <taxon>unclassified sequences</taxon>
        <taxon>metagenomes</taxon>
        <taxon>ecological metagenomes</taxon>
    </lineage>
</organism>
<name>A0A382X6T3_9ZZZZ</name>
<keyword evidence="3" id="KW-0285">Flavoprotein</keyword>
<comment type="similarity">
    <text evidence="2">Belongs to the nitroreductase family.</text>
</comment>
<gene>
    <name evidence="7" type="ORF">METZ01_LOCUS419507</name>
</gene>
<evidence type="ECO:0000256" key="5">
    <source>
        <dbReference type="ARBA" id="ARBA00023002"/>
    </source>
</evidence>
<reference evidence="7" key="1">
    <citation type="submission" date="2018-05" db="EMBL/GenBank/DDBJ databases">
        <authorList>
            <person name="Lanie J.A."/>
            <person name="Ng W.-L."/>
            <person name="Kazmierczak K.M."/>
            <person name="Andrzejewski T.M."/>
            <person name="Davidsen T.M."/>
            <person name="Wayne K.J."/>
            <person name="Tettelin H."/>
            <person name="Glass J.I."/>
            <person name="Rusch D."/>
            <person name="Podicherti R."/>
            <person name="Tsui H.-C.T."/>
            <person name="Winkler M.E."/>
        </authorList>
    </citation>
    <scope>NUCLEOTIDE SEQUENCE</scope>
</reference>
<evidence type="ECO:0000256" key="3">
    <source>
        <dbReference type="ARBA" id="ARBA00022630"/>
    </source>
</evidence>
<dbReference type="Gene3D" id="3.40.109.10">
    <property type="entry name" value="NADH Oxidase"/>
    <property type="match status" value="1"/>
</dbReference>
<dbReference type="GO" id="GO:0016491">
    <property type="term" value="F:oxidoreductase activity"/>
    <property type="evidence" value="ECO:0007669"/>
    <property type="project" value="UniProtKB-KW"/>
</dbReference>
<proteinExistence type="inferred from homology"/>
<comment type="cofactor">
    <cofactor evidence="1">
        <name>FMN</name>
        <dbReference type="ChEBI" id="CHEBI:58210"/>
    </cofactor>
</comment>
<evidence type="ECO:0000313" key="7">
    <source>
        <dbReference type="EMBL" id="SVD66653.1"/>
    </source>
</evidence>
<dbReference type="InterPro" id="IPR000415">
    <property type="entry name" value="Nitroreductase-like"/>
</dbReference>
<keyword evidence="4" id="KW-0288">FMN</keyword>
<accession>A0A382X6T3</accession>